<feature type="compositionally biased region" description="Low complexity" evidence="1">
    <location>
        <begin position="118"/>
        <end position="151"/>
    </location>
</feature>
<dbReference type="EMBL" id="SPNV01000152">
    <property type="protein sequence ID" value="KAF5859813.1"/>
    <property type="molecule type" value="Genomic_DNA"/>
</dbReference>
<protein>
    <submittedName>
        <fullName evidence="2">Uncharacterized protein</fullName>
    </submittedName>
</protein>
<evidence type="ECO:0000256" key="1">
    <source>
        <dbReference type="SAM" id="MobiDB-lite"/>
    </source>
</evidence>
<proteinExistence type="predicted"/>
<evidence type="ECO:0000313" key="2">
    <source>
        <dbReference type="EMBL" id="KAF5859813.1"/>
    </source>
</evidence>
<keyword evidence="3" id="KW-1185">Reference proteome</keyword>
<name>A0A8H6A5M5_PETAA</name>
<dbReference type="Proteomes" id="UP000541154">
    <property type="component" value="Unassembled WGS sequence"/>
</dbReference>
<feature type="region of interest" description="Disordered" evidence="1">
    <location>
        <begin position="92"/>
        <end position="181"/>
    </location>
</feature>
<comment type="caution">
    <text evidence="2">The sequence shown here is derived from an EMBL/GenBank/DDBJ whole genome shotgun (WGS) entry which is preliminary data.</text>
</comment>
<feature type="compositionally biased region" description="Polar residues" evidence="1">
    <location>
        <begin position="100"/>
        <end position="117"/>
    </location>
</feature>
<organism evidence="2 3">
    <name type="scientific">Petromyces alliaceus</name>
    <name type="common">Aspergillus alliaceus</name>
    <dbReference type="NCBI Taxonomy" id="209559"/>
    <lineage>
        <taxon>Eukaryota</taxon>
        <taxon>Fungi</taxon>
        <taxon>Dikarya</taxon>
        <taxon>Ascomycota</taxon>
        <taxon>Pezizomycotina</taxon>
        <taxon>Eurotiomycetes</taxon>
        <taxon>Eurotiomycetidae</taxon>
        <taxon>Eurotiales</taxon>
        <taxon>Aspergillaceae</taxon>
        <taxon>Aspergillus</taxon>
        <taxon>Aspergillus subgen. Circumdati</taxon>
    </lineage>
</organism>
<sequence>MRQQTIAGESPREDYCKSFGLGVNLRADAATISAVHEPERACPDDPKQGENGIKVDPCASINLNFAGRAGDKNGKPDVDKILAEYTAPLEQQCYPLGPEASSTPVTSESATPFNSVRPTSLETPSSSPAASTPLTKSSSAVPVSSTPLSSSIPPPKTSAADPAKCSHHHRRMGSQRHHGHL</sequence>
<feature type="compositionally biased region" description="Basic residues" evidence="1">
    <location>
        <begin position="165"/>
        <end position="181"/>
    </location>
</feature>
<evidence type="ECO:0000313" key="3">
    <source>
        <dbReference type="Proteomes" id="UP000541154"/>
    </source>
</evidence>
<gene>
    <name evidence="2" type="ORF">ETB97_002422</name>
</gene>
<dbReference type="AlphaFoldDB" id="A0A8H6A5M5"/>
<accession>A0A8H6A5M5</accession>
<reference evidence="2 3" key="1">
    <citation type="submission" date="2019-04" db="EMBL/GenBank/DDBJ databases">
        <title>Aspergillus burnettii sp. nov., novel species from soil in southeast Queensland.</title>
        <authorList>
            <person name="Gilchrist C.L.M."/>
            <person name="Pitt J.I."/>
            <person name="Lange L."/>
            <person name="Lacey H.J."/>
            <person name="Vuong D."/>
            <person name="Midgley D.J."/>
            <person name="Greenfield P."/>
            <person name="Bradbury M."/>
            <person name="Lacey E."/>
            <person name="Busk P.K."/>
            <person name="Pilgaard B."/>
            <person name="Chooi Y.H."/>
            <person name="Piggott A.M."/>
        </authorList>
    </citation>
    <scope>NUCLEOTIDE SEQUENCE [LARGE SCALE GENOMIC DNA]</scope>
    <source>
        <strain evidence="2 3">FRR 5400</strain>
    </source>
</reference>